<sequence>MGPKVRCCLTVLAVWAMLLLCFSLWIQKCGADSSLSAAPEKLRTEDTNGEETMLAGGHPRVDDGGNETEIDVGRRLWKDQEGRLKAGIESFFKMLFPRLVRLGSEAEISTECQAAYFKMFVAIRQLKTWALQSE</sequence>
<gene>
    <name evidence="1" type="ORF">HPB49_019072</name>
</gene>
<keyword evidence="2" id="KW-1185">Reference proteome</keyword>
<name>A0ACB8E2D1_DERSI</name>
<accession>A0ACB8E2D1</accession>
<reference evidence="1" key="1">
    <citation type="submission" date="2020-05" db="EMBL/GenBank/DDBJ databases">
        <title>Large-scale comparative analyses of tick genomes elucidate their genetic diversity and vector capacities.</title>
        <authorList>
            <person name="Jia N."/>
            <person name="Wang J."/>
            <person name="Shi W."/>
            <person name="Du L."/>
            <person name="Sun Y."/>
            <person name="Zhan W."/>
            <person name="Jiang J."/>
            <person name="Wang Q."/>
            <person name="Zhang B."/>
            <person name="Ji P."/>
            <person name="Sakyi L.B."/>
            <person name="Cui X."/>
            <person name="Yuan T."/>
            <person name="Jiang B."/>
            <person name="Yang W."/>
            <person name="Lam T.T.-Y."/>
            <person name="Chang Q."/>
            <person name="Ding S."/>
            <person name="Wang X."/>
            <person name="Zhu J."/>
            <person name="Ruan X."/>
            <person name="Zhao L."/>
            <person name="Wei J."/>
            <person name="Que T."/>
            <person name="Du C."/>
            <person name="Cheng J."/>
            <person name="Dai P."/>
            <person name="Han X."/>
            <person name="Huang E."/>
            <person name="Gao Y."/>
            <person name="Liu J."/>
            <person name="Shao H."/>
            <person name="Ye R."/>
            <person name="Li L."/>
            <person name="Wei W."/>
            <person name="Wang X."/>
            <person name="Wang C."/>
            <person name="Yang T."/>
            <person name="Huo Q."/>
            <person name="Li W."/>
            <person name="Guo W."/>
            <person name="Chen H."/>
            <person name="Zhou L."/>
            <person name="Ni X."/>
            <person name="Tian J."/>
            <person name="Zhou Y."/>
            <person name="Sheng Y."/>
            <person name="Liu T."/>
            <person name="Pan Y."/>
            <person name="Xia L."/>
            <person name="Li J."/>
            <person name="Zhao F."/>
            <person name="Cao W."/>
        </authorList>
    </citation>
    <scope>NUCLEOTIDE SEQUENCE</scope>
    <source>
        <strain evidence="1">Dsil-2018</strain>
    </source>
</reference>
<organism evidence="1 2">
    <name type="scientific">Dermacentor silvarum</name>
    <name type="common">Tick</name>
    <dbReference type="NCBI Taxonomy" id="543639"/>
    <lineage>
        <taxon>Eukaryota</taxon>
        <taxon>Metazoa</taxon>
        <taxon>Ecdysozoa</taxon>
        <taxon>Arthropoda</taxon>
        <taxon>Chelicerata</taxon>
        <taxon>Arachnida</taxon>
        <taxon>Acari</taxon>
        <taxon>Parasitiformes</taxon>
        <taxon>Ixodida</taxon>
        <taxon>Ixodoidea</taxon>
        <taxon>Ixodidae</taxon>
        <taxon>Rhipicephalinae</taxon>
        <taxon>Dermacentor</taxon>
    </lineage>
</organism>
<comment type="caution">
    <text evidence="1">The sequence shown here is derived from an EMBL/GenBank/DDBJ whole genome shotgun (WGS) entry which is preliminary data.</text>
</comment>
<dbReference type="EMBL" id="CM023470">
    <property type="protein sequence ID" value="KAH7980766.1"/>
    <property type="molecule type" value="Genomic_DNA"/>
</dbReference>
<evidence type="ECO:0000313" key="1">
    <source>
        <dbReference type="EMBL" id="KAH7980766.1"/>
    </source>
</evidence>
<protein>
    <submittedName>
        <fullName evidence="1">Uncharacterized protein</fullName>
    </submittedName>
</protein>
<proteinExistence type="predicted"/>
<dbReference type="Proteomes" id="UP000821865">
    <property type="component" value="Chromosome 1"/>
</dbReference>
<evidence type="ECO:0000313" key="2">
    <source>
        <dbReference type="Proteomes" id="UP000821865"/>
    </source>
</evidence>